<accession>A0A1L3GMG1</accession>
<evidence type="ECO:0000313" key="2">
    <source>
        <dbReference type="Proteomes" id="UP000182517"/>
    </source>
</evidence>
<dbReference type="AlphaFoldDB" id="A0A1L3GMG1"/>
<name>A0A1L3GMG1_9BACT</name>
<dbReference type="Proteomes" id="UP000182517">
    <property type="component" value="Chromosome"/>
</dbReference>
<organism evidence="1 2">
    <name type="scientific">Syntrophotalea acetylenivorans</name>
    <dbReference type="NCBI Taxonomy" id="1842532"/>
    <lineage>
        <taxon>Bacteria</taxon>
        <taxon>Pseudomonadati</taxon>
        <taxon>Thermodesulfobacteriota</taxon>
        <taxon>Desulfuromonadia</taxon>
        <taxon>Desulfuromonadales</taxon>
        <taxon>Syntrophotaleaceae</taxon>
        <taxon>Syntrophotalea</taxon>
    </lineage>
</organism>
<protein>
    <submittedName>
        <fullName evidence="1">Uncharacterized protein</fullName>
    </submittedName>
</protein>
<dbReference type="STRING" id="1842532.A7E78_04370"/>
<proteinExistence type="predicted"/>
<dbReference type="EMBL" id="CP015519">
    <property type="protein sequence ID" value="APG27136.1"/>
    <property type="molecule type" value="Genomic_DNA"/>
</dbReference>
<sequence>MICPFCRKEFAAAEAKKECRACSSFGGCQKVKCPYCGYESPREPEFVETLRNLKKKFERKTDESK</sequence>
<evidence type="ECO:0000313" key="1">
    <source>
        <dbReference type="EMBL" id="APG27136.1"/>
    </source>
</evidence>
<reference evidence="1 2" key="1">
    <citation type="journal article" date="2017" name="Genome Announc.">
        <title>Complete Genome Sequences of Two Acetylene-Fermenting Pelobacter acetylenicus Strains.</title>
        <authorList>
            <person name="Sutton J.M."/>
            <person name="Baesman S.M."/>
            <person name="Fierst J.L."/>
            <person name="Poret-Peterson A.T."/>
            <person name="Oremland R.S."/>
            <person name="Dunlap D.S."/>
            <person name="Akob D.M."/>
        </authorList>
    </citation>
    <scope>NUCLEOTIDE SEQUENCE [LARGE SCALE GENOMIC DNA]</scope>
    <source>
        <strain evidence="1 2">SFB93</strain>
    </source>
</reference>
<keyword evidence="2" id="KW-1185">Reference proteome</keyword>
<gene>
    <name evidence="1" type="ORF">A7E78_04370</name>
</gene>
<dbReference type="KEGG" id="pef:A7E78_04370"/>